<feature type="domain" description="Amidase" evidence="4">
    <location>
        <begin position="35"/>
        <end position="452"/>
    </location>
</feature>
<organism evidence="5 6">
    <name type="scientific">Shinella lacus</name>
    <dbReference type="NCBI Taxonomy" id="2654216"/>
    <lineage>
        <taxon>Bacteria</taxon>
        <taxon>Pseudomonadati</taxon>
        <taxon>Pseudomonadota</taxon>
        <taxon>Alphaproteobacteria</taxon>
        <taxon>Hyphomicrobiales</taxon>
        <taxon>Rhizobiaceae</taxon>
        <taxon>Shinella</taxon>
    </lineage>
</organism>
<dbReference type="InterPro" id="IPR036928">
    <property type="entry name" value="AS_sf"/>
</dbReference>
<evidence type="ECO:0000256" key="2">
    <source>
        <dbReference type="ARBA" id="ARBA00009199"/>
    </source>
</evidence>
<sequence length="476" mass="50328">MNLSEYCSHDATGLADLVKRREISARELTALARAAHEKVDPEINAVVEFYADAEDVTGPDEGVFAGVPFLRKDIGSKEAGRLQECGSRLMKGNVATFDSYYTTRAKAAGLRLIGRSAVPEFAFAGFTETLLEGVTGNPWNLTRSAGGSSGGAASAVAAGVVPIAHASDGGGSIRIPAGWCGLVGLNPSRGRVSGGPDGQDSLFGLAREFVVCRTVRDMAAALDVFSGPEPGDPFIIREPERPYVEELNRPTGKLRVGLARTAWGRVPIAPDVLAVLDETAALLAEMGHEIEEIGAPADPQDIMVGVMGGFNLGLAEMPDFARLLGKPLDATTLEPVILKLMEQTLAMSPAAIVNVFEVLRKIRHDVAVATQRFDILLTPTTPVTAPEHGLFSTTREDLTAQAFSEGDTTLFTFLGTFNATGQPSVSLPLGLDRTGMPIGIQVVGRFADEATLVRVACDLELARPWSALRAPVHAGS</sequence>
<dbReference type="EMBL" id="WHSB02000001">
    <property type="protein sequence ID" value="MCQ4628581.1"/>
    <property type="molecule type" value="Genomic_DNA"/>
</dbReference>
<dbReference type="Gene3D" id="3.90.1300.10">
    <property type="entry name" value="Amidase signature (AS) domain"/>
    <property type="match status" value="1"/>
</dbReference>
<accession>A0ABT1R084</accession>
<evidence type="ECO:0000313" key="5">
    <source>
        <dbReference type="EMBL" id="MCQ4628581.1"/>
    </source>
</evidence>
<proteinExistence type="inferred from homology"/>
<protein>
    <recommendedName>
        <fullName evidence="3">Indoleacetamide hydrolase</fullName>
    </recommendedName>
</protein>
<evidence type="ECO:0000313" key="6">
    <source>
        <dbReference type="Proteomes" id="UP000996601"/>
    </source>
</evidence>
<dbReference type="InterPro" id="IPR000120">
    <property type="entry name" value="Amidase"/>
</dbReference>
<dbReference type="RefSeq" id="WP_256114624.1">
    <property type="nucleotide sequence ID" value="NZ_WHSB02000001.1"/>
</dbReference>
<evidence type="ECO:0000256" key="3">
    <source>
        <dbReference type="ARBA" id="ARBA00021874"/>
    </source>
</evidence>
<name>A0ABT1R084_9HYPH</name>
<dbReference type="SUPFAM" id="SSF75304">
    <property type="entry name" value="Amidase signature (AS) enzymes"/>
    <property type="match status" value="1"/>
</dbReference>
<dbReference type="Pfam" id="PF01425">
    <property type="entry name" value="Amidase"/>
    <property type="match status" value="1"/>
</dbReference>
<dbReference type="InterPro" id="IPR023631">
    <property type="entry name" value="Amidase_dom"/>
</dbReference>
<dbReference type="InterPro" id="IPR020556">
    <property type="entry name" value="Amidase_CS"/>
</dbReference>
<dbReference type="PROSITE" id="PS00571">
    <property type="entry name" value="AMIDASES"/>
    <property type="match status" value="1"/>
</dbReference>
<dbReference type="Proteomes" id="UP000996601">
    <property type="component" value="Unassembled WGS sequence"/>
</dbReference>
<comment type="function">
    <text evidence="1">Hydrolyzes indole-3-acetamide (IAM) into indole-3-acetic acid (IAA).</text>
</comment>
<dbReference type="PANTHER" id="PTHR11895:SF7">
    <property type="entry name" value="GLUTAMYL-TRNA(GLN) AMIDOTRANSFERASE SUBUNIT A, MITOCHONDRIAL"/>
    <property type="match status" value="1"/>
</dbReference>
<dbReference type="PANTHER" id="PTHR11895">
    <property type="entry name" value="TRANSAMIDASE"/>
    <property type="match status" value="1"/>
</dbReference>
<evidence type="ECO:0000259" key="4">
    <source>
        <dbReference type="Pfam" id="PF01425"/>
    </source>
</evidence>
<gene>
    <name evidence="5" type="ORF">GB927_000960</name>
</gene>
<keyword evidence="6" id="KW-1185">Reference proteome</keyword>
<comment type="caution">
    <text evidence="5">The sequence shown here is derived from an EMBL/GenBank/DDBJ whole genome shotgun (WGS) entry which is preliminary data.</text>
</comment>
<evidence type="ECO:0000256" key="1">
    <source>
        <dbReference type="ARBA" id="ARBA00003871"/>
    </source>
</evidence>
<comment type="similarity">
    <text evidence="2">Belongs to the amidase family.</text>
</comment>
<reference evidence="5" key="1">
    <citation type="submission" date="2021-07" db="EMBL/GenBank/DDBJ databases">
        <title>Shinella sp. nov., a novel member of the genus Shinella from water.</title>
        <authorList>
            <person name="Deng Y."/>
        </authorList>
    </citation>
    <scope>NUCLEOTIDE SEQUENCE</scope>
    <source>
        <strain evidence="5">CPCC 100929</strain>
    </source>
</reference>